<gene>
    <name evidence="1" type="ORF">J2Z65_003088</name>
</gene>
<name>A0ABS4HYZ3_9BACL</name>
<comment type="caution">
    <text evidence="1">The sequence shown here is derived from an EMBL/GenBank/DDBJ whole genome shotgun (WGS) entry which is preliminary data.</text>
</comment>
<dbReference type="Proteomes" id="UP001519344">
    <property type="component" value="Unassembled WGS sequence"/>
</dbReference>
<organism evidence="1 2">
    <name type="scientific">Paenibacillus aceris</name>
    <dbReference type="NCBI Taxonomy" id="869555"/>
    <lineage>
        <taxon>Bacteria</taxon>
        <taxon>Bacillati</taxon>
        <taxon>Bacillota</taxon>
        <taxon>Bacilli</taxon>
        <taxon>Bacillales</taxon>
        <taxon>Paenibacillaceae</taxon>
        <taxon>Paenibacillus</taxon>
    </lineage>
</organism>
<evidence type="ECO:0000313" key="1">
    <source>
        <dbReference type="EMBL" id="MBP1963867.1"/>
    </source>
</evidence>
<keyword evidence="2" id="KW-1185">Reference proteome</keyword>
<accession>A0ABS4HYZ3</accession>
<evidence type="ECO:0000313" key="2">
    <source>
        <dbReference type="Proteomes" id="UP001519344"/>
    </source>
</evidence>
<dbReference type="EMBL" id="JAGGKV010000007">
    <property type="protein sequence ID" value="MBP1963867.1"/>
    <property type="molecule type" value="Genomic_DNA"/>
</dbReference>
<proteinExistence type="predicted"/>
<sequence length="59" mass="6678">MQQPTAIWVQIAGAFHDAANAVNKAKQYIQPGANKFAMVSSHNEVFKERNRELVKQMFS</sequence>
<dbReference type="InterPro" id="IPR036188">
    <property type="entry name" value="FAD/NAD-bd_sf"/>
</dbReference>
<dbReference type="Gene3D" id="3.50.50.60">
    <property type="entry name" value="FAD/NAD(P)-binding domain"/>
    <property type="match status" value="1"/>
</dbReference>
<reference evidence="1 2" key="1">
    <citation type="submission" date="2021-03" db="EMBL/GenBank/DDBJ databases">
        <title>Genomic Encyclopedia of Type Strains, Phase IV (KMG-IV): sequencing the most valuable type-strain genomes for metagenomic binning, comparative biology and taxonomic classification.</title>
        <authorList>
            <person name="Goeker M."/>
        </authorList>
    </citation>
    <scope>NUCLEOTIDE SEQUENCE [LARGE SCALE GENOMIC DNA]</scope>
    <source>
        <strain evidence="1 2">DSM 24950</strain>
    </source>
</reference>
<protein>
    <submittedName>
        <fullName evidence="1">Uncharacterized protein</fullName>
    </submittedName>
</protein>